<gene>
    <name evidence="5" type="ordered locus">MAP_0767c</name>
</gene>
<dbReference type="Proteomes" id="UP000000580">
    <property type="component" value="Chromosome"/>
</dbReference>
<keyword evidence="6" id="KW-1185">Reference proteome</keyword>
<evidence type="ECO:0008006" key="7">
    <source>
        <dbReference type="Google" id="ProtNLM"/>
    </source>
</evidence>
<reference evidence="5 6" key="1">
    <citation type="journal article" date="2005" name="Proc. Natl. Acad. Sci. U.S.A.">
        <title>The complete genome sequence of Mycobacterium avium subspecies paratuberculosis.</title>
        <authorList>
            <person name="Li L."/>
            <person name="Bannantine J.P."/>
            <person name="Zhang Q."/>
            <person name="Amonsin A."/>
            <person name="May B.J."/>
            <person name="Alt D."/>
            <person name="Banerji N."/>
            <person name="Kanjilal S."/>
            <person name="Kapur V."/>
        </authorList>
    </citation>
    <scope>NUCLEOTIDE SEQUENCE [LARGE SCALE GENOMIC DNA]</scope>
    <source>
        <strain evidence="6">ATCC BAA-968 / K-10</strain>
    </source>
</reference>
<dbReference type="PANTHER" id="PTHR37042:SF4">
    <property type="entry name" value="OUTER MEMBRANE PROTEIN RV1973"/>
    <property type="match status" value="1"/>
</dbReference>
<sequence>MADQRWPHARRRPAQNVESRFPAMTVEHGSSLDDVETTDKTESPSAGSARAGRLATIKLWAGRCAARWRSIVATALVAGAVGVTVSLYFVLYRPDQRVGDAAAHRAVQAASDGAAAVLSYAPESLNRDFAKAQSYLTGDFLAYYTKFTEQIAALAQQKQVTETAKVVRAAVSELHPDSAVVLVFINQTATSKQKPEPQTTASSARVTLTKVKGSWLISKLDPLS</sequence>
<proteinExistence type="predicted"/>
<dbReference type="PANTHER" id="PTHR37042">
    <property type="entry name" value="OUTER MEMBRANE PROTEIN RV1973"/>
    <property type="match status" value="1"/>
</dbReference>
<dbReference type="GO" id="GO:0016020">
    <property type="term" value="C:membrane"/>
    <property type="evidence" value="ECO:0007669"/>
    <property type="project" value="UniProtKB-SubCell"/>
</dbReference>
<evidence type="ECO:0000313" key="6">
    <source>
        <dbReference type="Proteomes" id="UP000000580"/>
    </source>
</evidence>
<name>Q742R8_MYCPA</name>
<comment type="subcellular location">
    <subcellularLocation>
        <location evidence="1">Membrane</location>
    </subcellularLocation>
</comment>
<keyword evidence="4" id="KW-0812">Transmembrane</keyword>
<dbReference type="HOGENOM" id="CLU_072301_3_1_11"/>
<protein>
    <recommendedName>
        <fullName evidence="7">Twin-arginine translocation pathway signal</fullName>
    </recommendedName>
</protein>
<dbReference type="STRING" id="262316.MAP_0767c"/>
<dbReference type="eggNOG" id="COG0443">
    <property type="taxonomic scope" value="Bacteria"/>
</dbReference>
<feature type="transmembrane region" description="Helical" evidence="4">
    <location>
        <begin position="71"/>
        <end position="91"/>
    </location>
</feature>
<evidence type="ECO:0000256" key="2">
    <source>
        <dbReference type="ARBA" id="ARBA00023136"/>
    </source>
</evidence>
<evidence type="ECO:0000313" key="5">
    <source>
        <dbReference type="EMBL" id="AAS03084.1"/>
    </source>
</evidence>
<dbReference type="KEGG" id="mpa:MAP_0767c"/>
<dbReference type="EMBL" id="AE016958">
    <property type="protein sequence ID" value="AAS03084.1"/>
    <property type="molecule type" value="Genomic_DNA"/>
</dbReference>
<feature type="region of interest" description="Disordered" evidence="3">
    <location>
        <begin position="1"/>
        <end position="47"/>
    </location>
</feature>
<organism evidence="5 6">
    <name type="scientific">Mycolicibacterium paratuberculosis (strain ATCC BAA-968 / K-10)</name>
    <name type="common">Mycobacterium paratuberculosis</name>
    <dbReference type="NCBI Taxonomy" id="262316"/>
    <lineage>
        <taxon>Bacteria</taxon>
        <taxon>Bacillati</taxon>
        <taxon>Actinomycetota</taxon>
        <taxon>Actinomycetes</taxon>
        <taxon>Mycobacteriales</taxon>
        <taxon>Mycobacteriaceae</taxon>
        <taxon>Mycobacterium</taxon>
        <taxon>Mycobacterium avium complex (MAC)</taxon>
    </lineage>
</organism>
<evidence type="ECO:0000256" key="1">
    <source>
        <dbReference type="ARBA" id="ARBA00004370"/>
    </source>
</evidence>
<keyword evidence="2 4" id="KW-0472">Membrane</keyword>
<accession>Q742R8</accession>
<keyword evidence="4" id="KW-1133">Transmembrane helix</keyword>
<evidence type="ECO:0000256" key="3">
    <source>
        <dbReference type="SAM" id="MobiDB-lite"/>
    </source>
</evidence>
<evidence type="ECO:0000256" key="4">
    <source>
        <dbReference type="SAM" id="Phobius"/>
    </source>
</evidence>
<dbReference type="AlphaFoldDB" id="Q742R8"/>